<dbReference type="Proteomes" id="UP000827872">
    <property type="component" value="Linkage Group LG05"/>
</dbReference>
<sequence length="123" mass="13458">MYKEKEEGTQADSGAEGEDEVKAAAFISAMFGYATSMLEGSGLFALVDMSTLQSQRLEEETRSKPQPSSQPCLDMLPQCYLPTSVSPSILDQWSSISSNLTELQGYQTWRGSANYSPGEQQTI</sequence>
<evidence type="ECO:0000313" key="1">
    <source>
        <dbReference type="EMBL" id="KAH8000675.1"/>
    </source>
</evidence>
<name>A0ACB8F6G4_9SAUR</name>
<organism evidence="1 2">
    <name type="scientific">Sphaerodactylus townsendi</name>
    <dbReference type="NCBI Taxonomy" id="933632"/>
    <lineage>
        <taxon>Eukaryota</taxon>
        <taxon>Metazoa</taxon>
        <taxon>Chordata</taxon>
        <taxon>Craniata</taxon>
        <taxon>Vertebrata</taxon>
        <taxon>Euteleostomi</taxon>
        <taxon>Lepidosauria</taxon>
        <taxon>Squamata</taxon>
        <taxon>Bifurcata</taxon>
        <taxon>Gekkota</taxon>
        <taxon>Sphaerodactylidae</taxon>
        <taxon>Sphaerodactylus</taxon>
    </lineage>
</organism>
<keyword evidence="2" id="KW-1185">Reference proteome</keyword>
<comment type="caution">
    <text evidence="1">The sequence shown here is derived from an EMBL/GenBank/DDBJ whole genome shotgun (WGS) entry which is preliminary data.</text>
</comment>
<evidence type="ECO:0000313" key="2">
    <source>
        <dbReference type="Proteomes" id="UP000827872"/>
    </source>
</evidence>
<proteinExistence type="predicted"/>
<accession>A0ACB8F6G4</accession>
<gene>
    <name evidence="1" type="ORF">K3G42_027498</name>
</gene>
<dbReference type="EMBL" id="CM037618">
    <property type="protein sequence ID" value="KAH8000675.1"/>
    <property type="molecule type" value="Genomic_DNA"/>
</dbReference>
<protein>
    <submittedName>
        <fullName evidence="1">Uncharacterized protein</fullName>
    </submittedName>
</protein>
<reference evidence="1" key="1">
    <citation type="submission" date="2021-08" db="EMBL/GenBank/DDBJ databases">
        <title>The first chromosome-level gecko genome reveals the dynamic sex chromosomes of Neotropical dwarf geckos (Sphaerodactylidae: Sphaerodactylus).</title>
        <authorList>
            <person name="Pinto B.J."/>
            <person name="Keating S.E."/>
            <person name="Gamble T."/>
        </authorList>
    </citation>
    <scope>NUCLEOTIDE SEQUENCE</scope>
    <source>
        <strain evidence="1">TG3544</strain>
    </source>
</reference>